<gene>
    <name evidence="1" type="ORF">BE221DRAFT_144687</name>
</gene>
<dbReference type="Proteomes" id="UP000195557">
    <property type="component" value="Unassembled WGS sequence"/>
</dbReference>
<evidence type="ECO:0000313" key="1">
    <source>
        <dbReference type="EMBL" id="OUS48105.1"/>
    </source>
</evidence>
<reference evidence="1" key="1">
    <citation type="submission" date="2017-04" db="EMBL/GenBank/DDBJ databases">
        <title>Population genomics of picophytoplankton unveils novel chromosome hypervariability.</title>
        <authorList>
            <consortium name="DOE Joint Genome Institute"/>
            <person name="Blanc-Mathieu R."/>
            <person name="Krasovec M."/>
            <person name="Hebrard M."/>
            <person name="Yau S."/>
            <person name="Desgranges E."/>
            <person name="Martin J."/>
            <person name="Schackwitz W."/>
            <person name="Kuo A."/>
            <person name="Salin G."/>
            <person name="Donnadieu C."/>
            <person name="Desdevises Y."/>
            <person name="Sanchez-Ferandin S."/>
            <person name="Moreau H."/>
            <person name="Rivals E."/>
            <person name="Grigoriev I.V."/>
            <person name="Grimsley N."/>
            <person name="Eyre-Walker A."/>
            <person name="Piganeau G."/>
        </authorList>
    </citation>
    <scope>NUCLEOTIDE SEQUENCE [LARGE SCALE GENOMIC DNA]</scope>
    <source>
        <strain evidence="1">RCC 1115</strain>
    </source>
</reference>
<organism evidence="1">
    <name type="scientific">Ostreococcus tauri</name>
    <name type="common">Marine green alga</name>
    <dbReference type="NCBI Taxonomy" id="70448"/>
    <lineage>
        <taxon>Eukaryota</taxon>
        <taxon>Viridiplantae</taxon>
        <taxon>Chlorophyta</taxon>
        <taxon>Mamiellophyceae</taxon>
        <taxon>Mamiellales</taxon>
        <taxon>Bathycoccaceae</taxon>
        <taxon>Ostreococcus</taxon>
    </lineage>
</organism>
<sequence length="58" mass="6695">MGDANELAVECLVYFCREEDVCLLQRVRFEVEVNARFDVAPEASESEAPEWNRFAVEL</sequence>
<name>A0A1Y5IMC4_OSTTA</name>
<protein>
    <submittedName>
        <fullName evidence="1">Uncharacterized protein</fullName>
    </submittedName>
</protein>
<accession>A0A1Y5IMC4</accession>
<dbReference type="AlphaFoldDB" id="A0A1Y5IMC4"/>
<proteinExistence type="predicted"/>
<dbReference type="EMBL" id="KZ155776">
    <property type="protein sequence ID" value="OUS48105.1"/>
    <property type="molecule type" value="Genomic_DNA"/>
</dbReference>